<dbReference type="EMBL" id="AZRA01000002">
    <property type="protein sequence ID" value="KDB54342.1"/>
    <property type="molecule type" value="Genomic_DNA"/>
</dbReference>
<gene>
    <name evidence="1" type="ORF">X805_00720</name>
</gene>
<comment type="caution">
    <text evidence="1">The sequence shown here is derived from an EMBL/GenBank/DDBJ whole genome shotgun (WGS) entry which is preliminary data.</text>
</comment>
<evidence type="ECO:0000313" key="2">
    <source>
        <dbReference type="Proteomes" id="UP000026714"/>
    </source>
</evidence>
<dbReference type="AlphaFoldDB" id="A0A059KS72"/>
<sequence length="210" mass="22802">MHAAQRGDQADALVGVLQRVVEVDRGREGASRAGDPDRVSLHHQVDRPRESLLVERLLQLLHAGDAAAQKLVRDLRLAQAARAGLDDIAQPAAVVAARRDLRGQALAKELLHLGEAAEAEVLGEAHHRRGLHPALRRHVLDAFKPEVVAVRLDMAGDQLELAAEVLVLRGDAVQEGGHVGRRRHRGGGHGRWTFFVGVHRCGIVLNLALK</sequence>
<proteinExistence type="predicted"/>
<accession>A0A059KS72</accession>
<reference evidence="1 2" key="1">
    <citation type="journal article" date="2014" name="FEMS Microbiol. Ecol.">
        <title>Sphaerotilus natans encrusted with nanoball-shaped Fe(III) oxide minerals formed by nitrate-reducing mixotrophic Fe(II) oxidation.</title>
        <authorList>
            <person name="Park S."/>
            <person name="Kim D.H."/>
            <person name="Lee J.H."/>
            <person name="Hur H.G."/>
        </authorList>
    </citation>
    <scope>NUCLEOTIDE SEQUENCE [LARGE SCALE GENOMIC DNA]</scope>
    <source>
        <strain evidence="1 2">DSM 6575</strain>
    </source>
</reference>
<dbReference type="Proteomes" id="UP000026714">
    <property type="component" value="Unassembled WGS sequence"/>
</dbReference>
<protein>
    <submittedName>
        <fullName evidence="1">Uncharacterized protein</fullName>
    </submittedName>
</protein>
<evidence type="ECO:0000313" key="1">
    <source>
        <dbReference type="EMBL" id="KDB54342.1"/>
    </source>
</evidence>
<organism evidence="1 2">
    <name type="scientific">Sphaerotilus natans subsp. natans DSM 6575</name>
    <dbReference type="NCBI Taxonomy" id="1286631"/>
    <lineage>
        <taxon>Bacteria</taxon>
        <taxon>Pseudomonadati</taxon>
        <taxon>Pseudomonadota</taxon>
        <taxon>Betaproteobacteria</taxon>
        <taxon>Burkholderiales</taxon>
        <taxon>Sphaerotilaceae</taxon>
        <taxon>Sphaerotilus</taxon>
    </lineage>
</organism>
<keyword evidence="2" id="KW-1185">Reference proteome</keyword>
<name>A0A059KS72_9BURK</name>